<keyword evidence="5 6" id="KW-0472">Membrane</keyword>
<evidence type="ECO:0000256" key="5">
    <source>
        <dbReference type="ARBA" id="ARBA00023136"/>
    </source>
</evidence>
<evidence type="ECO:0000313" key="8">
    <source>
        <dbReference type="Proteomes" id="UP000003900"/>
    </source>
</evidence>
<feature type="transmembrane region" description="Helical" evidence="6">
    <location>
        <begin position="12"/>
        <end position="31"/>
    </location>
</feature>
<keyword evidence="8" id="KW-1185">Reference proteome</keyword>
<comment type="similarity">
    <text evidence="2">Belongs to the TMEM86 family.</text>
</comment>
<evidence type="ECO:0000256" key="4">
    <source>
        <dbReference type="ARBA" id="ARBA00022989"/>
    </source>
</evidence>
<dbReference type="PANTHER" id="PTHR31885:SF6">
    <property type="entry name" value="GH04784P"/>
    <property type="match status" value="1"/>
</dbReference>
<dbReference type="Pfam" id="PF07947">
    <property type="entry name" value="YhhN"/>
    <property type="match status" value="1"/>
</dbReference>
<feature type="transmembrane region" description="Helical" evidence="6">
    <location>
        <begin position="193"/>
        <end position="215"/>
    </location>
</feature>
<evidence type="ECO:0000256" key="3">
    <source>
        <dbReference type="ARBA" id="ARBA00022692"/>
    </source>
</evidence>
<dbReference type="GO" id="GO:0016787">
    <property type="term" value="F:hydrolase activity"/>
    <property type="evidence" value="ECO:0007669"/>
    <property type="project" value="TreeGrafter"/>
</dbReference>
<name>H3SFX5_9BACL</name>
<keyword evidence="3 6" id="KW-0812">Transmembrane</keyword>
<dbReference type="PATRIC" id="fig|1131935.3.peg.2506"/>
<feature type="transmembrane region" description="Helical" evidence="6">
    <location>
        <begin position="142"/>
        <end position="163"/>
    </location>
</feature>
<organism evidence="7 8">
    <name type="scientific">Paenibacillus dendritiformis C454</name>
    <dbReference type="NCBI Taxonomy" id="1131935"/>
    <lineage>
        <taxon>Bacteria</taxon>
        <taxon>Bacillati</taxon>
        <taxon>Bacillota</taxon>
        <taxon>Bacilli</taxon>
        <taxon>Bacillales</taxon>
        <taxon>Paenibacillaceae</taxon>
        <taxon>Paenibacillus</taxon>
    </lineage>
</organism>
<dbReference type="STRING" id="1131935.PDENDC454_12150"/>
<dbReference type="PANTHER" id="PTHR31885">
    <property type="entry name" value="GH04784P"/>
    <property type="match status" value="1"/>
</dbReference>
<dbReference type="GO" id="GO:0016020">
    <property type="term" value="C:membrane"/>
    <property type="evidence" value="ECO:0007669"/>
    <property type="project" value="UniProtKB-SubCell"/>
</dbReference>
<evidence type="ECO:0000256" key="2">
    <source>
        <dbReference type="ARBA" id="ARBA00007375"/>
    </source>
</evidence>
<dbReference type="Proteomes" id="UP000003900">
    <property type="component" value="Unassembled WGS sequence"/>
</dbReference>
<gene>
    <name evidence="7" type="ORF">PDENDC454_12150</name>
</gene>
<protein>
    <submittedName>
        <fullName evidence="7">YhhN family protein</fullName>
    </submittedName>
</protein>
<dbReference type="InterPro" id="IPR012506">
    <property type="entry name" value="TMEM86B-like"/>
</dbReference>
<comment type="caution">
    <text evidence="7">The sequence shown here is derived from an EMBL/GenBank/DDBJ whole genome shotgun (WGS) entry which is preliminary data.</text>
</comment>
<evidence type="ECO:0000313" key="7">
    <source>
        <dbReference type="EMBL" id="EHQ62027.1"/>
    </source>
</evidence>
<feature type="transmembrane region" description="Helical" evidence="6">
    <location>
        <begin position="112"/>
        <end position="130"/>
    </location>
</feature>
<dbReference type="RefSeq" id="WP_006676930.1">
    <property type="nucleotide sequence ID" value="NZ_AHKH01000026.1"/>
</dbReference>
<sequence>MEHVMKGEVLLVKYGLPALIAVMGVLYIFVIPDEPQAVKLLFKLIPMWLIIAYGYLQMPSKRKSCHWMIGIGLFFCMLGDGLLVWFIVGLAAFLIGHLFYVTAFISRWRFSAIRFFMLIPILAYASFMSWHLIQALIQADNYALAAAVLLYIIVISFMTWSAIMTGNKLAMAGSVLFAVSDSILAWDRFVSDIVFAGPLIMITYYSAQFLIASSLRTIAQDKPSTAIHSGDLA</sequence>
<dbReference type="EMBL" id="AHKH01000026">
    <property type="protein sequence ID" value="EHQ62027.1"/>
    <property type="molecule type" value="Genomic_DNA"/>
</dbReference>
<accession>H3SFX5</accession>
<dbReference type="AlphaFoldDB" id="H3SFX5"/>
<evidence type="ECO:0000256" key="1">
    <source>
        <dbReference type="ARBA" id="ARBA00004141"/>
    </source>
</evidence>
<comment type="subcellular location">
    <subcellularLocation>
        <location evidence="1">Membrane</location>
        <topology evidence="1">Multi-pass membrane protein</topology>
    </subcellularLocation>
</comment>
<proteinExistence type="inferred from homology"/>
<reference evidence="7 8" key="1">
    <citation type="journal article" date="2012" name="J. Bacteriol.">
        <title>Genome Sequence of the Pattern-Forming Social Bacterium Paenibacillus dendritiformis C454 Chiral Morphotype.</title>
        <authorList>
            <person name="Sirota-Madi A."/>
            <person name="Olender T."/>
            <person name="Helman Y."/>
            <person name="Brainis I."/>
            <person name="Finkelshtein A."/>
            <person name="Roth D."/>
            <person name="Hagai E."/>
            <person name="Leshkowitz D."/>
            <person name="Brodsky L."/>
            <person name="Galatenko V."/>
            <person name="Nikolaev V."/>
            <person name="Gutnick D.L."/>
            <person name="Lancet D."/>
            <person name="Ben-Jacob E."/>
        </authorList>
    </citation>
    <scope>NUCLEOTIDE SEQUENCE [LARGE SCALE GENOMIC DNA]</scope>
    <source>
        <strain evidence="7 8">C454</strain>
    </source>
</reference>
<evidence type="ECO:0000256" key="6">
    <source>
        <dbReference type="SAM" id="Phobius"/>
    </source>
</evidence>
<keyword evidence="4 6" id="KW-1133">Transmembrane helix</keyword>
<feature type="transmembrane region" description="Helical" evidence="6">
    <location>
        <begin position="37"/>
        <end position="56"/>
    </location>
</feature>
<feature type="transmembrane region" description="Helical" evidence="6">
    <location>
        <begin position="68"/>
        <end position="100"/>
    </location>
</feature>